<dbReference type="Proteomes" id="UP000226192">
    <property type="component" value="Unassembled WGS sequence"/>
</dbReference>
<dbReference type="InterPro" id="IPR025110">
    <property type="entry name" value="AMP-bd_C"/>
</dbReference>
<dbReference type="Pfam" id="PF00501">
    <property type="entry name" value="AMP-binding"/>
    <property type="match status" value="1"/>
</dbReference>
<sequence>MPFTCPSYVAPLAFEPPDSIPIYEFLFDRSGEYGHLNQASLRPPFRCGLTGKAYQTGEVVERIERLAAAVAAELGVGVGGNELDKVVAIFCVNTIDTMTVSWATHRLGGVSAPISPSYSAPELARQLKAIRAKALFTCVPLLHVALEAARQAGIPKQHVYLLAVPPQMLKEDAPATTDLKTVDELIAQRAEALDKLQWCAGQGARQVAFLCSSSGTSGVPKNVMISHRNVIANVLQVATFESTNGASEPLGNLGVLPLSHCYALIITGHLGVYRGHEVVVLPEFEINQVFKTIAQYRLEILWMVPAMIIGMLKAASIASKYDLGCIKTVTAGASNMDKDMAQQFATLVPNCDFVPGYGLTEAAVAVSWQNRQDILFGSSGSLLPGYEARLLDASGCDIETYNTPGELLLKSPTIVLGYLNDEEATREAMTEDKWLRTGDLVEIRKSEKGHEHIFIVDRIKELIKVRGLQVSPVQLESLLLRHASVSEACVVPIPHDTAGELPFAFVVQTPAAAASLSQSQLSDSLHDFVAAHLAEYKRLAGGIQFVDALPKSAAGKTRRAELRSRAEAVYHGNKTRAISTVLETFEFDDSDEDEE</sequence>
<organism evidence="3 4">
    <name type="scientific">Ophiocordyceps australis</name>
    <dbReference type="NCBI Taxonomy" id="1399860"/>
    <lineage>
        <taxon>Eukaryota</taxon>
        <taxon>Fungi</taxon>
        <taxon>Dikarya</taxon>
        <taxon>Ascomycota</taxon>
        <taxon>Pezizomycotina</taxon>
        <taxon>Sordariomycetes</taxon>
        <taxon>Hypocreomycetidae</taxon>
        <taxon>Hypocreales</taxon>
        <taxon>Ophiocordycipitaceae</taxon>
        <taxon>Ophiocordyceps</taxon>
    </lineage>
</organism>
<accession>A0A2C5XI10</accession>
<feature type="domain" description="AMP-dependent synthetase/ligase" evidence="1">
    <location>
        <begin position="57"/>
        <end position="419"/>
    </location>
</feature>
<dbReference type="PANTHER" id="PTHR24096">
    <property type="entry name" value="LONG-CHAIN-FATTY-ACID--COA LIGASE"/>
    <property type="match status" value="1"/>
</dbReference>
<dbReference type="SUPFAM" id="SSF56801">
    <property type="entry name" value="Acetyl-CoA synthetase-like"/>
    <property type="match status" value="1"/>
</dbReference>
<dbReference type="PANTHER" id="PTHR24096:SF422">
    <property type="entry name" value="BCDNA.GH02901"/>
    <property type="match status" value="1"/>
</dbReference>
<dbReference type="EMBL" id="NJET01000051">
    <property type="protein sequence ID" value="PHH63368.1"/>
    <property type="molecule type" value="Genomic_DNA"/>
</dbReference>
<dbReference type="Gene3D" id="3.40.50.12780">
    <property type="entry name" value="N-terminal domain of ligase-like"/>
    <property type="match status" value="1"/>
</dbReference>
<evidence type="ECO:0000313" key="4">
    <source>
        <dbReference type="Proteomes" id="UP000226192"/>
    </source>
</evidence>
<evidence type="ECO:0008006" key="5">
    <source>
        <dbReference type="Google" id="ProtNLM"/>
    </source>
</evidence>
<keyword evidence="4" id="KW-1185">Reference proteome</keyword>
<dbReference type="STRING" id="1399860.A0A2C5XI10"/>
<dbReference type="OrthoDB" id="6509636at2759"/>
<protein>
    <recommendedName>
        <fullName evidence="5">AMP-dependent synthetase/ligase domain-containing protein</fullName>
    </recommendedName>
</protein>
<evidence type="ECO:0000313" key="3">
    <source>
        <dbReference type="EMBL" id="PHH63368.1"/>
    </source>
</evidence>
<dbReference type="InterPro" id="IPR042099">
    <property type="entry name" value="ANL_N_sf"/>
</dbReference>
<gene>
    <name evidence="3" type="ORF">CDD81_6065</name>
</gene>
<evidence type="ECO:0000259" key="1">
    <source>
        <dbReference type="Pfam" id="PF00501"/>
    </source>
</evidence>
<dbReference type="InterPro" id="IPR045851">
    <property type="entry name" value="AMP-bd_C_sf"/>
</dbReference>
<dbReference type="AlphaFoldDB" id="A0A2C5XI10"/>
<comment type="caution">
    <text evidence="3">The sequence shown here is derived from an EMBL/GenBank/DDBJ whole genome shotgun (WGS) entry which is preliminary data.</text>
</comment>
<name>A0A2C5XI10_9HYPO</name>
<feature type="domain" description="AMP-binding enzyme C-terminal" evidence="2">
    <location>
        <begin position="475"/>
        <end position="556"/>
    </location>
</feature>
<dbReference type="InterPro" id="IPR000873">
    <property type="entry name" value="AMP-dep_synth/lig_dom"/>
</dbReference>
<dbReference type="GO" id="GO:0016405">
    <property type="term" value="F:CoA-ligase activity"/>
    <property type="evidence" value="ECO:0007669"/>
    <property type="project" value="TreeGrafter"/>
</dbReference>
<proteinExistence type="predicted"/>
<dbReference type="Gene3D" id="3.30.300.30">
    <property type="match status" value="1"/>
</dbReference>
<reference evidence="3 4" key="1">
    <citation type="submission" date="2017-06" db="EMBL/GenBank/DDBJ databases">
        <title>Ant-infecting Ophiocordyceps genomes reveal a high diversity of potential behavioral manipulation genes and a possible major role for enterotoxins.</title>
        <authorList>
            <person name="De Bekker C."/>
            <person name="Evans H.C."/>
            <person name="Brachmann A."/>
            <person name="Hughes D.P."/>
        </authorList>
    </citation>
    <scope>NUCLEOTIDE SEQUENCE [LARGE SCALE GENOMIC DNA]</scope>
    <source>
        <strain evidence="3 4">Map64</strain>
    </source>
</reference>
<dbReference type="Pfam" id="PF13193">
    <property type="entry name" value="AMP-binding_C"/>
    <property type="match status" value="1"/>
</dbReference>
<evidence type="ECO:0000259" key="2">
    <source>
        <dbReference type="Pfam" id="PF13193"/>
    </source>
</evidence>